<feature type="active site" description="Nucleophile" evidence="11">
    <location>
        <position position="221"/>
    </location>
</feature>
<dbReference type="PANTHER" id="PTHR43447">
    <property type="entry name" value="ALPHA-AMYLASE"/>
    <property type="match status" value="1"/>
</dbReference>
<evidence type="ECO:0000256" key="10">
    <source>
        <dbReference type="PIRNR" id="PIRNR001028"/>
    </source>
</evidence>
<evidence type="ECO:0000256" key="4">
    <source>
        <dbReference type="ARBA" id="ARBA00012595"/>
    </source>
</evidence>
<evidence type="ECO:0000256" key="7">
    <source>
        <dbReference type="ARBA" id="ARBA00023277"/>
    </source>
</evidence>
<evidence type="ECO:0000256" key="8">
    <source>
        <dbReference type="ARBA" id="ARBA00023295"/>
    </source>
</evidence>
<reference evidence="16" key="1">
    <citation type="submission" date="2015-03" db="EMBL/GenBank/DDBJ databases">
        <title>A transcriptome of Araucaria cunninghamii, an australian fine timber species.</title>
        <authorList>
            <person name="Jing Yi C.J.Y."/>
            <person name="Yin San L.Y.S."/>
            <person name="Abdul Karim S.S."/>
            <person name="Wan Azmi N.N."/>
            <person name="Hercus R.R."/>
            <person name="Croft L.L."/>
        </authorList>
    </citation>
    <scope>NUCLEOTIDE SEQUENCE</scope>
    <source>
        <strain evidence="16">MI0301</strain>
        <tissue evidence="16">Leaf</tissue>
    </source>
</reference>
<dbReference type="AlphaFoldDB" id="A0A0D6QTL5"/>
<proteinExistence type="inferred from homology"/>
<comment type="similarity">
    <text evidence="3 10 12">Belongs to the glycosyl hydrolase 13 family.</text>
</comment>
<evidence type="ECO:0000256" key="1">
    <source>
        <dbReference type="ARBA" id="ARBA00000548"/>
    </source>
</evidence>
<dbReference type="Gene3D" id="2.60.40.1180">
    <property type="entry name" value="Golgi alpha-mannosidase II"/>
    <property type="match status" value="1"/>
</dbReference>
<evidence type="ECO:0000256" key="3">
    <source>
        <dbReference type="ARBA" id="ARBA00008061"/>
    </source>
</evidence>
<evidence type="ECO:0000256" key="9">
    <source>
        <dbReference type="ARBA" id="ARBA00030238"/>
    </source>
</evidence>
<evidence type="ECO:0000313" key="16">
    <source>
        <dbReference type="EMBL" id="JAG93338.1"/>
    </source>
</evidence>
<dbReference type="EC" id="3.2.1.1" evidence="4 10"/>
<dbReference type="SUPFAM" id="SSF51445">
    <property type="entry name" value="(Trans)glycosidases"/>
    <property type="match status" value="1"/>
</dbReference>
<dbReference type="GO" id="GO:0005509">
    <property type="term" value="F:calcium ion binding"/>
    <property type="evidence" value="ECO:0007669"/>
    <property type="project" value="UniProtKB-UniRule"/>
</dbReference>
<keyword evidence="6 13" id="KW-0378">Hydrolase</keyword>
<dbReference type="Pfam" id="PF00128">
    <property type="entry name" value="Alpha-amylase"/>
    <property type="match status" value="1"/>
</dbReference>
<name>A0A0D6QTL5_ARACU</name>
<dbReference type="SMART" id="SM00642">
    <property type="entry name" value="Aamy"/>
    <property type="match status" value="1"/>
</dbReference>
<feature type="active site" description="Proton donor" evidence="11">
    <location>
        <position position="246"/>
    </location>
</feature>
<dbReference type="InterPro" id="IPR013780">
    <property type="entry name" value="Glyco_hydro_b"/>
</dbReference>
<evidence type="ECO:0000256" key="13">
    <source>
        <dbReference type="RuleBase" id="RU361134"/>
    </source>
</evidence>
<dbReference type="InterPro" id="IPR012850">
    <property type="entry name" value="A-amylase_bs_C"/>
</dbReference>
<comment type="cofactor">
    <cofactor evidence="2 10">
        <name>Ca(2+)</name>
        <dbReference type="ChEBI" id="CHEBI:29108"/>
    </cofactor>
</comment>
<feature type="domain" description="Glycosyl hydrolase family 13 catalytic" evidence="14">
    <location>
        <begin position="43"/>
        <end position="377"/>
    </location>
</feature>
<sequence>MAKAKFRGALPSTSLPFVGAVVLIGTLMAVINVSAQTVDPLSVVMYQGFNWDSSKNAPWYPKLQAAADDIAAAGITDVWFPPPSQSAAEQGYIPANLYDLDSSKYGTEAQLKAAIAAFREKGVRAMSDIVINHRNGSKQDDNGYWCIFEGGTDDARLDWAEWAVPPGDQPFPNCGTGNADTGESFPLAPDIDHTNPRVQKELSEWMNWLKSEIGFQGWRFDMVTGYSANISGLYLANTDPAFAVGELWPHNFNINRVDEHRQKIVSWIHDSGGRASAFDFTTKAALQWAIQNNDLSRMDLDGKPPGVIGVLPEKAVTFIDNHDTAEPQHIELGPFPYDKLLQGYAYILTHPGVPCIFYDHFNDKNFKEIITKLGATRKKHGIKANSVVRIMAAQSDLYMATVDEKVVVKIGPKEDLGNLQPGSDFSLVANGDGVAVWEKNSA</sequence>
<accession>A0A0D6QTL5</accession>
<dbReference type="SUPFAM" id="SSF51011">
    <property type="entry name" value="Glycosyl hydrolase domain"/>
    <property type="match status" value="1"/>
</dbReference>
<evidence type="ECO:0000256" key="2">
    <source>
        <dbReference type="ARBA" id="ARBA00001913"/>
    </source>
</evidence>
<dbReference type="GO" id="GO:0004556">
    <property type="term" value="F:alpha-amylase activity"/>
    <property type="evidence" value="ECO:0007669"/>
    <property type="project" value="UniProtKB-UniRule"/>
</dbReference>
<dbReference type="CDD" id="cd11314">
    <property type="entry name" value="AmyAc_arch_bac_plant_AmyA"/>
    <property type="match status" value="1"/>
</dbReference>
<dbReference type="InterPro" id="IPR006047">
    <property type="entry name" value="GH13_cat_dom"/>
</dbReference>
<dbReference type="GO" id="GO:0005975">
    <property type="term" value="P:carbohydrate metabolic process"/>
    <property type="evidence" value="ECO:0007669"/>
    <property type="project" value="InterPro"/>
</dbReference>
<evidence type="ECO:0000259" key="14">
    <source>
        <dbReference type="SMART" id="SM00642"/>
    </source>
</evidence>
<evidence type="ECO:0000256" key="5">
    <source>
        <dbReference type="ARBA" id="ARBA00022723"/>
    </source>
</evidence>
<feature type="domain" description="Alpha-amylase C-terminal beta-sheet" evidence="15">
    <location>
        <begin position="378"/>
        <end position="439"/>
    </location>
</feature>
<comment type="catalytic activity">
    <reaction evidence="1 10 13">
        <text>Endohydrolysis of (1-&gt;4)-alpha-D-glucosidic linkages in polysaccharides containing three or more (1-&gt;4)-alpha-linked D-glucose units.</text>
        <dbReference type="EC" id="3.2.1.1"/>
    </reaction>
</comment>
<protein>
    <recommendedName>
        <fullName evidence="4 10">Alpha-amylase</fullName>
        <ecNumber evidence="4 10">3.2.1.1</ecNumber>
    </recommendedName>
    <alternativeName>
        <fullName evidence="9 10">1,4-alpha-D-glucan glucanohydrolase</fullName>
    </alternativeName>
</protein>
<dbReference type="InterPro" id="IPR006046">
    <property type="entry name" value="Alpha_amylase"/>
</dbReference>
<dbReference type="InterPro" id="IPR013775">
    <property type="entry name" value="A-amylase_pln"/>
</dbReference>
<evidence type="ECO:0000256" key="6">
    <source>
        <dbReference type="ARBA" id="ARBA00022801"/>
    </source>
</evidence>
<dbReference type="PIRSF" id="PIRSF001028">
    <property type="entry name" value="Alph-amls_plant"/>
    <property type="match status" value="1"/>
</dbReference>
<dbReference type="Gene3D" id="3.20.20.80">
    <property type="entry name" value="Glycosidases"/>
    <property type="match status" value="1"/>
</dbReference>
<dbReference type="EMBL" id="GCKF01047132">
    <property type="protein sequence ID" value="JAG93338.1"/>
    <property type="molecule type" value="Transcribed_RNA"/>
</dbReference>
<dbReference type="PRINTS" id="PR00110">
    <property type="entry name" value="ALPHAAMYLASE"/>
</dbReference>
<evidence type="ECO:0000256" key="11">
    <source>
        <dbReference type="PIRSR" id="PIRSR001028-1"/>
    </source>
</evidence>
<dbReference type="SMART" id="SM00810">
    <property type="entry name" value="Alpha-amyl_C2"/>
    <property type="match status" value="1"/>
</dbReference>
<dbReference type="Pfam" id="PF07821">
    <property type="entry name" value="Alpha-amyl_C2"/>
    <property type="match status" value="1"/>
</dbReference>
<keyword evidence="7 13" id="KW-0119">Carbohydrate metabolism</keyword>
<keyword evidence="8 13" id="KW-0326">Glycosidase</keyword>
<evidence type="ECO:0000259" key="15">
    <source>
        <dbReference type="SMART" id="SM00810"/>
    </source>
</evidence>
<organism evidence="16">
    <name type="scientific">Araucaria cunninghamii</name>
    <name type="common">Hoop pine</name>
    <name type="synonym">Moreton Bay pine</name>
    <dbReference type="NCBI Taxonomy" id="56994"/>
    <lineage>
        <taxon>Eukaryota</taxon>
        <taxon>Viridiplantae</taxon>
        <taxon>Streptophyta</taxon>
        <taxon>Embryophyta</taxon>
        <taxon>Tracheophyta</taxon>
        <taxon>Spermatophyta</taxon>
        <taxon>Pinopsida</taxon>
        <taxon>Pinidae</taxon>
        <taxon>Conifers II</taxon>
        <taxon>Araucariales</taxon>
        <taxon>Araucariaceae</taxon>
        <taxon>Araucaria</taxon>
    </lineage>
</organism>
<dbReference type="InterPro" id="IPR017853">
    <property type="entry name" value="GH"/>
</dbReference>
<keyword evidence="5" id="KW-0479">Metal-binding</keyword>
<evidence type="ECO:0000256" key="12">
    <source>
        <dbReference type="RuleBase" id="RU003615"/>
    </source>
</evidence>